<name>A0ABD1Q0B8_9LAMI</name>
<sequence length="251" mass="28466">MDSGEYPTVVKVAEASSSSNSTTNFGRMSMLDDLLTVGPEPDSQKLGRAQGTIGFADLNETSLQMVVNLAFTEGKYANSTISILGRNPIFQDYRELPIVGGTGVFRLARGTVISNCFEDSYLVESRDASDRPKKNLQLKVRKLNHANTISYVQVQQEREPTDVDFCSIAIDGSLENDILQQRLHTVLKQREQLQHMEIGLRAQEQLHKRGQQIHELERKIEEKEREFNAIRLDNEDAWAKEDLLREQSKEL</sequence>
<comment type="subunit">
    <text evidence="2 4">Homodimer.</text>
</comment>
<dbReference type="GO" id="GO:0009699">
    <property type="term" value="P:phenylpropanoid biosynthetic process"/>
    <property type="evidence" value="ECO:0007669"/>
    <property type="project" value="UniProtKB-ARBA"/>
</dbReference>
<dbReference type="Pfam" id="PF03018">
    <property type="entry name" value="Dirigent"/>
    <property type="match status" value="1"/>
</dbReference>
<organism evidence="6 7">
    <name type="scientific">Forsythia ovata</name>
    <dbReference type="NCBI Taxonomy" id="205694"/>
    <lineage>
        <taxon>Eukaryota</taxon>
        <taxon>Viridiplantae</taxon>
        <taxon>Streptophyta</taxon>
        <taxon>Embryophyta</taxon>
        <taxon>Tracheophyta</taxon>
        <taxon>Spermatophyta</taxon>
        <taxon>Magnoliopsida</taxon>
        <taxon>eudicotyledons</taxon>
        <taxon>Gunneridae</taxon>
        <taxon>Pentapetalae</taxon>
        <taxon>asterids</taxon>
        <taxon>lamiids</taxon>
        <taxon>Lamiales</taxon>
        <taxon>Oleaceae</taxon>
        <taxon>Forsythieae</taxon>
        <taxon>Forsythia</taxon>
    </lineage>
</organism>
<dbReference type="Proteomes" id="UP001604277">
    <property type="component" value="Unassembled WGS sequence"/>
</dbReference>
<dbReference type="InterPro" id="IPR004265">
    <property type="entry name" value="Dirigent"/>
</dbReference>
<evidence type="ECO:0000256" key="1">
    <source>
        <dbReference type="ARBA" id="ARBA00010746"/>
    </source>
</evidence>
<dbReference type="AlphaFoldDB" id="A0ABD1Q0B8"/>
<proteinExistence type="inferred from homology"/>
<evidence type="ECO:0000256" key="4">
    <source>
        <dbReference type="RuleBase" id="RU363099"/>
    </source>
</evidence>
<reference evidence="7" key="1">
    <citation type="submission" date="2024-07" db="EMBL/GenBank/DDBJ databases">
        <title>Two chromosome-level genome assemblies of Korean endemic species Abeliophyllum distichum and Forsythia ovata (Oleaceae).</title>
        <authorList>
            <person name="Jang H."/>
        </authorList>
    </citation>
    <scope>NUCLEOTIDE SEQUENCE [LARGE SCALE GENOMIC DNA]</scope>
</reference>
<evidence type="ECO:0000256" key="3">
    <source>
        <dbReference type="ARBA" id="ARBA00022525"/>
    </source>
</evidence>
<evidence type="ECO:0000256" key="2">
    <source>
        <dbReference type="ARBA" id="ARBA00011738"/>
    </source>
</evidence>
<evidence type="ECO:0000313" key="6">
    <source>
        <dbReference type="EMBL" id="KAL2469304.1"/>
    </source>
</evidence>
<comment type="function">
    <text evidence="4">Dirigent proteins impart stereoselectivity on the phenoxy radical-coupling reaction, yielding optically active lignans from two molecules of coniferyl alcohol in the biosynthesis of lignans, flavonolignans, and alkaloids and thus plays a central role in plant secondary metabolism.</text>
</comment>
<dbReference type="EMBL" id="JBFOLJ010000016">
    <property type="protein sequence ID" value="KAL2469304.1"/>
    <property type="molecule type" value="Genomic_DNA"/>
</dbReference>
<protein>
    <recommendedName>
        <fullName evidence="4">Dirigent protein</fullName>
    </recommendedName>
</protein>
<dbReference type="InterPro" id="IPR044859">
    <property type="entry name" value="Allene_oxi_cyc_Dirigent"/>
</dbReference>
<dbReference type="GO" id="GO:0048046">
    <property type="term" value="C:apoplast"/>
    <property type="evidence" value="ECO:0007669"/>
    <property type="project" value="UniProtKB-SubCell"/>
</dbReference>
<keyword evidence="3 4" id="KW-0964">Secreted</keyword>
<keyword evidence="4" id="KW-0052">Apoplast</keyword>
<keyword evidence="5" id="KW-0175">Coiled coil</keyword>
<evidence type="ECO:0000313" key="7">
    <source>
        <dbReference type="Proteomes" id="UP001604277"/>
    </source>
</evidence>
<dbReference type="PANTHER" id="PTHR21495">
    <property type="entry name" value="NUCLEOPORIN-RELATED"/>
    <property type="match status" value="1"/>
</dbReference>
<keyword evidence="7" id="KW-1185">Reference proteome</keyword>
<comment type="subcellular location">
    <subcellularLocation>
        <location evidence="4">Secreted</location>
        <location evidence="4">Extracellular space</location>
        <location evidence="4">Apoplast</location>
    </subcellularLocation>
</comment>
<comment type="caution">
    <text evidence="6">The sequence shown here is derived from an EMBL/GenBank/DDBJ whole genome shotgun (WGS) entry which is preliminary data.</text>
</comment>
<evidence type="ECO:0000256" key="5">
    <source>
        <dbReference type="SAM" id="Coils"/>
    </source>
</evidence>
<comment type="similarity">
    <text evidence="1 4">Belongs to the plant dirigent protein family.</text>
</comment>
<feature type="coiled-coil region" evidence="5">
    <location>
        <begin position="206"/>
        <end position="233"/>
    </location>
</feature>
<accession>A0ABD1Q0B8</accession>
<dbReference type="Gene3D" id="2.40.480.10">
    <property type="entry name" value="Allene oxide cyclase-like"/>
    <property type="match status" value="1"/>
</dbReference>
<gene>
    <name evidence="6" type="ORF">Fot_50880</name>
</gene>